<dbReference type="InterPro" id="IPR013783">
    <property type="entry name" value="Ig-like_fold"/>
</dbReference>
<name>A0A1D3D8M8_9EIME</name>
<reference evidence="8 9" key="1">
    <citation type="journal article" date="2016" name="BMC Genomics">
        <title>Comparative genomics reveals Cyclospora cayetanensis possesses coccidia-like metabolism and invasion components but unique surface antigens.</title>
        <authorList>
            <person name="Liu S."/>
            <person name="Wang L."/>
            <person name="Zheng H."/>
            <person name="Xu Z."/>
            <person name="Roellig D.M."/>
            <person name="Li N."/>
            <person name="Frace M.A."/>
            <person name="Tang K."/>
            <person name="Arrowood M.J."/>
            <person name="Moss D.M."/>
            <person name="Zhang L."/>
            <person name="Feng Y."/>
            <person name="Xiao L."/>
        </authorList>
    </citation>
    <scope>NUCLEOTIDE SEQUENCE [LARGE SCALE GENOMIC DNA]</scope>
    <source>
        <strain evidence="8 9">CHN_HEN01</strain>
    </source>
</reference>
<dbReference type="InParanoid" id="A0A1D3D8M8"/>
<evidence type="ECO:0000256" key="2">
    <source>
        <dbReference type="ARBA" id="ARBA00004496"/>
    </source>
</evidence>
<protein>
    <submittedName>
        <fullName evidence="8">Hydrocephalus inducing related protein</fullName>
    </submittedName>
</protein>
<keyword evidence="9" id="KW-1185">Reference proteome</keyword>
<evidence type="ECO:0000313" key="9">
    <source>
        <dbReference type="Proteomes" id="UP000095192"/>
    </source>
</evidence>
<evidence type="ECO:0000256" key="5">
    <source>
        <dbReference type="ARBA" id="ARBA00023273"/>
    </source>
</evidence>
<evidence type="ECO:0000256" key="1">
    <source>
        <dbReference type="ARBA" id="ARBA00004138"/>
    </source>
</evidence>
<dbReference type="InterPro" id="IPR033305">
    <property type="entry name" value="Hydin-like"/>
</dbReference>
<comment type="caution">
    <text evidence="8">The sequence shown here is derived from an EMBL/GenBank/DDBJ whole genome shotgun (WGS) entry which is preliminary data.</text>
</comment>
<sequence>MESEECISSHTIFNSTKDGVNIDKSATVNKPGTTTCTRSQRECSLATGRCVKTLDRRNTQASCTGSTTDENVPSMSLESPFPHLMYRRTSATCDALASARTFRSMVPTLPSLRPLLQRVVADAGNDKMVGEPTVPPGTPLFEASPPAVLFVGFEAAGVYEAIFKLRNKDRFPRRVHAIAPDSLNFSVKGSHENQSAAVTFKAGDKKNYSYDLHIETEREIFLVPLRAFRGLCSVDLPPVILLETAIVVFSLESLQCGKFDAPMKIRFDDGREEVRYLQGTVVEGNVKLSTSAVQFNTTFVNLTSEQSICIENDSTEHLPFWWSFDPSSKQAHLNANGLSKDIHLEQKENPEKITSGSFSIKPASGRVWAKSKRNIRIEFTPQQATSYREKCLTLQLNGVGTGPQAKFTRAELNFGEIAVYSQKTLHVEIVNTGDIAASFSVKPFDGILPLGTEVSFSPSSGCIAVNKAERVEVSFKPTFVGEFALNVLWDIESSPEDITLSLKGTATPPRIECDVSSLEFGVIPFGFQEVRSVTLKNTSDAQQLIKARAVERLEDTQQDININPEEITIPAGDSRKVDIVLRPSKAQEYLEEIAFDLPGLVESDNVGCEVTPLKGLVPMLSAVPVLITLQPLVPGEVRLTCWVSIAGLDTPFKLQVHAYASGPKLRVEPKNLHWGKLRCLDKVIHEVEVTNISPIAASVNCSVRSKHQYFGVENPTFTLEGGASAAIRIAAAFAEAILATGQLVISVADGQSILVKLRGQAVGSPIALTDFEPSIDFQQVVIEAFSMLPGRASQAIYCQESLGPGTTAMHIARTLATADFFTPTLAATPSCLAFKYVWRSENDTEVLYAQVVLSNNTPVVLNCKAKATPPFDVDPKCFSLGPQDAESVSVCFDAYYNGRYSSRVKGSLEVSFGEHPRIDVIPLQAETEFPNIELEATMVDFGYIVNETTKRKPLRMRNSSCVPVHYSWYLTDESSVKEIKCTERSEPVNAERSMTPIQKVFDFTHFTGSIEPGASETVYIRYWGLPDSEVTAVALCSIGHGPEYPVRLVGRASSPRLKVNQTEFDFGEVPYLKTVTADVVLANNGLVDLGFAVDLGGVMKAWTIDVPKKRGIVKANEKLKLGIRFTPGLPTDIAERIFVEVDHCDPIVVTLRARGTYRCLLMDLPRTADDGVCEESSQKAICTSTNNAHDETRWQKEAEIDRQNLCKIMLNHYNSVHLRREHNWADVFSIAASQKKHNSTCIVSQRPPGEEPAIPTTPGKYLLDFGSVIVGQAKSKAVSMRNASSRAFGVKINKKDISGSGFHVEPDLLRHLQPNEQAAIEITAKKAKEENVVVPLRVLVSKSLTYQILLKAKFVVPDVQFSSESLDFGGVRKGLRKTIRLRIRNEKSVPAQWRYRALIDSCAKAEREALVCFTVEPKQSLLEPGEWIDIKVHFFPEKADRDVCARLTFCVENNPKWKYITATGTPKHSCLEFSPSLVDFGHTLPLHTLRQEVIIRNNSDEPCEVYSLDFDELYKQTNAMLRDFDGFDDTGVALLPVRPLGKPCWSAVRKAAARKAAIDGLPPSDLGGLGEKVENPSILRSKNSNAPTEVEPEETPLSESSEDEISNYSSREFPNRVLPPCRQSAMVLGPPSTGKHDVATYLADGLRCVLTLDECVEWVIGLASQKKKFAGASGEEARLIKELIRTLEAQDDNGDTTIGRKLPKCHPDVKGKTNKHDRRGEGTSPGIPTQLLEAAVKLRVSQPDCFAGTVFRVEPSAYCPSLADGALSIARGLKHEDLVVVTIKFGQSEKSTQDAEASRSSVSEGVAFYRGRLAKQLQREREILSMLAAAKGSDGTIGSGLVGASTTADSQHDIALTGLEEESSPEGMQSGNKLESLKQELHSLQLSRQRVEGYLGSNRAAQAFVQEQISAYSCAETELLKESRAEAELSTGLMRMLQDGREVSHRVSHCCYIRNITFHTCYANSALPTDSLLSQIDNLRKPVIPTEPPLPSPEVFEVVRFPSCLPVMEHSAHFMLLTPSPAVALEKVAEEDFKNKPKRAKEGAITNISRPKIRQDRGGEEESLTARMAIEPGFTKATRWILEPQGEQRLMLKCCFDEEGDFACSLRFSVVALVKSLYSKISTADDVDRLTIPQELSAFMTSLILRNGSPFTIIVKGSFAGALGADGAEATRGRRIIKSPVNDANFLLFPSEVTLEQNATAHMHLWCLPKCEGEVTDKLTLTLSDNPAPHEIKLISRGVVPRLRLQTDNIIFGRILTGHVARRTVLIENPTPFSIRWSFASQDTNTKYFTFSPESGDILGPSSSQAFDIVYNAPMKPSTVQCRLVFKCTDTEGVLSGLEPKFLTISAEAFYIDAGIELPSKSCIFDFGEVQACQEAEIPFTLYNKGKYAVCFDIDVKSPKLRNVLAVDPCTAEVKPGEQRRGVARLSAQREIELMGTEEIVVSVKDSETGCVLEPSLQPLQVIAIVAFNEVALSPPLGLNFGPVESGITSTLPLELENRGLFSFEWYLVNQEFMLTPPDEFIRGTEAPQRGEKPKAGKLKLQGRSSEKSIGATHGPFRIVPVRGHLDPGTKASIQVEYTAQGDASHALNLALLVNGVRIGQGDDMLPEKLFHEQAIVTSMEDARAIWEKQSMTVFVEEENSLCFGPVIAGSLNSTPGVAETIRIGNPQLIPANIAFEIKQAPKGSHDKNLVYASQQPILEDSPFDVQPKRIVVASRDYAYATLSFKPTALQSYSSYLRISIEKTANPLSGQAQFELRGEGTLPSITLAFPSFGSPKGAKTRSHLPFFDFGRVAISRPLTVPVSLKNEGVVPATARVQLPINPSIEFNLPSSLTLKPKEERTYALTYRPRAPGELDYKFRMSTHSNPFENMDVQLKGYAFAEQLAWSLAAAPNTNGMQHCGGELIDTNHLILKEVPLGGALAQALAINNVSAQVVSFELNMESIGQFKDVLAITPASGTIAPSGTCIINLLFKAEVPVNINRHEISFTTSFFQGSDDFSIISKEQSRPKAKLKSKQWDAKMDGTTADKLDMQAPEPLVLFLSAASDIRRCELSISSIDFEATVLMKSRVFSFTLHNTSLVSLPFELFFEREKERDNPCFYHLNPSSGCIPSERHQEVRITFSPQDITDFSRNLVCCFPNLDHSSTSISVPVSASGIRPICHLEIPPTDYFERHPQNSILSLDSHVAVLEVGGVGVGIRHTRRFHVHNPTATDIDFECEPVDVPDESTNAVRAESLVAQPFKCLTRRGRVLACRKTELTFEYTATQLGYCERMWTFSIPSKQLVQRLLLVGRATEPHVAFDTTQIIFVPTVVGRTVEENIRLYNRESIPVSFQFDQTQLESVSSELRITPHAGTVGPESSQLVKIRLTAIEQRTISISIPCKVEQKFRSLRLDIKGEGYYLMPSLKLVDKETERTLQSASESYDFGCLPVGQSKQVVLKLGNTGKYDFTFKWIMKDLGNDGSGGCISIQPTAAMSELTKGRTSDQLALIVAAPKISFSFKAYDFGALLVPEAADTLYDDKAGTPQISSRATLKITNTDLYHECSISSSLSPAAGFDFQPLQVSLSPQEVLEVPIIFKPREAKQYTAKIPFFANSHPAVTLQLSGRGVPLRLEAQNTDAGNVKLQPVLRGKGSSSCIRIINHSERKLSFYLQSPEEALSKKGVSWLPQSSPSSMIELLPKKSVGVKIFFRPCAPSKEFQLPLIARCTIDSACGPQVVPVFLCMISGKCFETELRLRPPSVAFGPVVVGSWASKDILLSNIGELPMNFRFANSEMHPGLVSFTPSQGILQPQANLPVKVTFRPAKLTSELDIEDIVCFGSTTSGPQEPPTEVARLQVTVTGQGVSLSDDAVHFLRFLTSVRTPVTKTFFLKNTKSFEWTTTPSMSLESPRDVCYFSCQPPGPITIPPLQKVALSLTYYPLTMTQEPGGHAKASIKGAPQLLPPQHLANVFCALPDGEGCCIRLVGTALEPAVEQVVEAVATCKQQSVVNIRIQNWIDSKQRLNASFTILQPTGVHCIQVEAPSYLDIPGGQVREYRFSVFALKPCNAVLRFRFTNPATGDFTVAEAKIQFIEGESMGTIHFEGFTRQLFRHRLEIQNTSGKRASIQCASTHQEVSFLPQSVFISPHTTGVLDVLMRPTTPGCGDANVVLSSEELGLFKYLVKYDIRSPGIEKRITISAALGREAHQCVRLLHFGKKAMTYQLSLELPAEPSTYQKISSLADVFSFESKGIHVPADNDGQGVEMCIPVKFTPSRLQDIRAILCVRGSDGQEYKVLLVGRVTAPEAQGPLKVTKGKGLPIDFKNPMDSTMEFTAQVDQKEFALDKKVFRLDAKKSTTLTVTLKNETGAAGRVLITAEGFPPWIIYIKAD</sequence>
<keyword evidence="4" id="KW-0969">Cilium</keyword>
<dbReference type="VEuPathDB" id="ToxoDB:cyc_01420"/>
<dbReference type="GO" id="GO:1904158">
    <property type="term" value="P:axonemal central apparatus assembly"/>
    <property type="evidence" value="ECO:0007669"/>
    <property type="project" value="TreeGrafter"/>
</dbReference>
<dbReference type="Pfam" id="PF22544">
    <property type="entry name" value="HYDIN_VesB_CFA65-like_Ig"/>
    <property type="match status" value="3"/>
</dbReference>
<dbReference type="PANTHER" id="PTHR23053:SF0">
    <property type="entry name" value="HYDROCEPHALUS-INDUCING PROTEIN HOMOLOG"/>
    <property type="match status" value="1"/>
</dbReference>
<accession>A0A1D3D8M8</accession>
<evidence type="ECO:0000259" key="7">
    <source>
        <dbReference type="PROSITE" id="PS50202"/>
    </source>
</evidence>
<comment type="subcellular location">
    <subcellularLocation>
        <location evidence="1">Cell projection</location>
        <location evidence="1">Cilium</location>
    </subcellularLocation>
    <subcellularLocation>
        <location evidence="2">Cytoplasm</location>
    </subcellularLocation>
</comment>
<dbReference type="EMBL" id="JROU02000266">
    <property type="protein sequence ID" value="OEH79817.1"/>
    <property type="molecule type" value="Genomic_DNA"/>
</dbReference>
<dbReference type="PROSITE" id="PS50202">
    <property type="entry name" value="MSP"/>
    <property type="match status" value="1"/>
</dbReference>
<dbReference type="GO" id="GO:0003341">
    <property type="term" value="P:cilium movement"/>
    <property type="evidence" value="ECO:0007669"/>
    <property type="project" value="TreeGrafter"/>
</dbReference>
<evidence type="ECO:0000256" key="4">
    <source>
        <dbReference type="ARBA" id="ARBA00023069"/>
    </source>
</evidence>
<dbReference type="InterPro" id="IPR057470">
    <property type="entry name" value="Ig_CFAP65_7th"/>
</dbReference>
<keyword evidence="5" id="KW-0966">Cell projection</keyword>
<feature type="region of interest" description="Disordered" evidence="6">
    <location>
        <begin position="1695"/>
        <end position="1726"/>
    </location>
</feature>
<organism evidence="8 9">
    <name type="scientific">Cyclospora cayetanensis</name>
    <dbReference type="NCBI Taxonomy" id="88456"/>
    <lineage>
        <taxon>Eukaryota</taxon>
        <taxon>Sar</taxon>
        <taxon>Alveolata</taxon>
        <taxon>Apicomplexa</taxon>
        <taxon>Conoidasida</taxon>
        <taxon>Coccidia</taxon>
        <taxon>Eucoccidiorida</taxon>
        <taxon>Eimeriorina</taxon>
        <taxon>Eimeriidae</taxon>
        <taxon>Cyclospora</taxon>
    </lineage>
</organism>
<proteinExistence type="predicted"/>
<dbReference type="PANTHER" id="PTHR23053">
    <property type="entry name" value="DLEC1 DELETED IN LUNG AND ESOPHAGEAL CANCER 1"/>
    <property type="match status" value="1"/>
</dbReference>
<keyword evidence="3" id="KW-0963">Cytoplasm</keyword>
<gene>
    <name evidence="8" type="ORF">cyc_01420</name>
</gene>
<feature type="region of interest" description="Disordered" evidence="6">
    <location>
        <begin position="2524"/>
        <end position="2545"/>
    </location>
</feature>
<feature type="domain" description="MSP" evidence="7">
    <location>
        <begin position="3729"/>
        <end position="3850"/>
    </location>
</feature>
<evidence type="ECO:0000313" key="8">
    <source>
        <dbReference type="EMBL" id="OEH79817.1"/>
    </source>
</evidence>
<dbReference type="GO" id="GO:0005930">
    <property type="term" value="C:axoneme"/>
    <property type="evidence" value="ECO:0007669"/>
    <property type="project" value="TreeGrafter"/>
</dbReference>
<feature type="region of interest" description="Disordered" evidence="6">
    <location>
        <begin position="1564"/>
        <end position="1613"/>
    </location>
</feature>
<evidence type="ECO:0000256" key="3">
    <source>
        <dbReference type="ARBA" id="ARBA00022490"/>
    </source>
</evidence>
<evidence type="ECO:0000256" key="6">
    <source>
        <dbReference type="SAM" id="MobiDB-lite"/>
    </source>
</evidence>
<feature type="compositionally biased region" description="Acidic residues" evidence="6">
    <location>
        <begin position="1590"/>
        <end position="1605"/>
    </location>
</feature>
<dbReference type="Gene3D" id="2.60.40.10">
    <property type="entry name" value="Immunoglobulins"/>
    <property type="match status" value="17"/>
</dbReference>
<dbReference type="Pfam" id="PF25249">
    <property type="entry name" value="Ig_CFAP65_7th"/>
    <property type="match status" value="1"/>
</dbReference>
<dbReference type="InterPro" id="IPR053879">
    <property type="entry name" value="HYDIN_VesB_CFA65-like_Ig"/>
</dbReference>
<dbReference type="Proteomes" id="UP000095192">
    <property type="component" value="Unassembled WGS sequence"/>
</dbReference>
<dbReference type="InterPro" id="IPR000535">
    <property type="entry name" value="MSP_dom"/>
</dbReference>